<dbReference type="AlphaFoldDB" id="A0A160P3C3"/>
<dbReference type="PRINTS" id="PR00598">
    <property type="entry name" value="HTHMARR"/>
</dbReference>
<dbReference type="EMBL" id="AP017424">
    <property type="protein sequence ID" value="BAU84980.1"/>
    <property type="molecule type" value="Genomic_DNA"/>
</dbReference>
<dbReference type="GO" id="GO:0003700">
    <property type="term" value="F:DNA-binding transcription factor activity"/>
    <property type="evidence" value="ECO:0007669"/>
    <property type="project" value="InterPro"/>
</dbReference>
<dbReference type="KEGG" id="slau:SLA_4092"/>
<dbReference type="InterPro" id="IPR000835">
    <property type="entry name" value="HTH_MarR-typ"/>
</dbReference>
<dbReference type="InterPro" id="IPR036388">
    <property type="entry name" value="WH-like_DNA-bd_sf"/>
</dbReference>
<dbReference type="SMART" id="SM00347">
    <property type="entry name" value="HTH_MARR"/>
    <property type="match status" value="1"/>
</dbReference>
<protein>
    <submittedName>
        <fullName evidence="3">MarR family transcriptional regulator</fullName>
    </submittedName>
</protein>
<feature type="region of interest" description="Disordered" evidence="1">
    <location>
        <begin position="150"/>
        <end position="169"/>
    </location>
</feature>
<accession>A0A160P3C3</accession>
<dbReference type="SUPFAM" id="SSF46785">
    <property type="entry name" value="Winged helix' DNA-binding domain"/>
    <property type="match status" value="1"/>
</dbReference>
<feature type="compositionally biased region" description="Basic and acidic residues" evidence="1">
    <location>
        <begin position="160"/>
        <end position="169"/>
    </location>
</feature>
<feature type="domain" description="HTH marR-type" evidence="2">
    <location>
        <begin position="13"/>
        <end position="145"/>
    </location>
</feature>
<dbReference type="PANTHER" id="PTHR33164:SF89">
    <property type="entry name" value="MARR FAMILY REGULATORY PROTEIN"/>
    <property type="match status" value="1"/>
</dbReference>
<dbReference type="InterPro" id="IPR036390">
    <property type="entry name" value="WH_DNA-bd_sf"/>
</dbReference>
<evidence type="ECO:0000256" key="1">
    <source>
        <dbReference type="SAM" id="MobiDB-lite"/>
    </source>
</evidence>
<dbReference type="PROSITE" id="PS50995">
    <property type="entry name" value="HTH_MARR_2"/>
    <property type="match status" value="1"/>
</dbReference>
<dbReference type="PANTHER" id="PTHR33164">
    <property type="entry name" value="TRANSCRIPTIONAL REGULATOR, MARR FAMILY"/>
    <property type="match status" value="1"/>
</dbReference>
<evidence type="ECO:0000313" key="3">
    <source>
        <dbReference type="EMBL" id="BAU84980.1"/>
    </source>
</evidence>
<dbReference type="GO" id="GO:0006950">
    <property type="term" value="P:response to stress"/>
    <property type="evidence" value="ECO:0007669"/>
    <property type="project" value="TreeGrafter"/>
</dbReference>
<dbReference type="Gene3D" id="1.10.10.10">
    <property type="entry name" value="Winged helix-like DNA-binding domain superfamily/Winged helix DNA-binding domain"/>
    <property type="match status" value="1"/>
</dbReference>
<dbReference type="RefSeq" id="WP_359873992.1">
    <property type="nucleotide sequence ID" value="NZ_JBEYHT010000007.1"/>
</dbReference>
<dbReference type="Pfam" id="PF12802">
    <property type="entry name" value="MarR_2"/>
    <property type="match status" value="1"/>
</dbReference>
<evidence type="ECO:0000313" key="4">
    <source>
        <dbReference type="Proteomes" id="UP000217676"/>
    </source>
</evidence>
<keyword evidence="4" id="KW-1185">Reference proteome</keyword>
<reference evidence="3 4" key="1">
    <citation type="journal article" date="2016" name="Genome Announc.">
        <title>Complete Genome Sequence of Thiostrepton-Producing Streptomyces laurentii ATCC 31255.</title>
        <authorList>
            <person name="Doi K."/>
            <person name="Fujino Y."/>
            <person name="Nagayoshi Y."/>
            <person name="Ohshima T."/>
            <person name="Ogata S."/>
        </authorList>
    </citation>
    <scope>NUCLEOTIDE SEQUENCE [LARGE SCALE GENOMIC DNA]</scope>
    <source>
        <strain evidence="3 4">ATCC 31255</strain>
    </source>
</reference>
<organism evidence="3 4">
    <name type="scientific">Streptomyces laurentii</name>
    <dbReference type="NCBI Taxonomy" id="39478"/>
    <lineage>
        <taxon>Bacteria</taxon>
        <taxon>Bacillati</taxon>
        <taxon>Actinomycetota</taxon>
        <taxon>Actinomycetes</taxon>
        <taxon>Kitasatosporales</taxon>
        <taxon>Streptomycetaceae</taxon>
        <taxon>Streptomyces</taxon>
    </lineage>
</organism>
<gene>
    <name evidence="3" type="ORF">SLA_4092</name>
</gene>
<proteinExistence type="predicted"/>
<sequence>MSSSPEDKSPAFRGGAAFLLAQLGAHAAQRFAERIAALDLTPAQAGLLRLLAQTPGRSQRELADALGMPPSRFVAFADGLEERGLIERHRNPDDRRLYALDLSDAGREMLARLREAGAAHEQQICQALSPDEHRQLTTLLGRLAEQQGLAPGVHPGYRSVRADRPARKP</sequence>
<evidence type="ECO:0000259" key="2">
    <source>
        <dbReference type="PROSITE" id="PS50995"/>
    </source>
</evidence>
<dbReference type="Proteomes" id="UP000217676">
    <property type="component" value="Chromosome"/>
</dbReference>
<dbReference type="InterPro" id="IPR039422">
    <property type="entry name" value="MarR/SlyA-like"/>
</dbReference>
<name>A0A160P3C3_STRLU</name>